<name>A0A1N6YSF3_9FIRM</name>
<sequence>MRLLRLKNWGLSLKLKTLFLKAVSIITSLLLAVLLLFAFPLIAKDSVAGGSFSDKK</sequence>
<reference evidence="3" key="1">
    <citation type="submission" date="2017-01" db="EMBL/GenBank/DDBJ databases">
        <authorList>
            <person name="Varghese N."/>
            <person name="Submissions S."/>
        </authorList>
    </citation>
    <scope>NUCLEOTIDE SEQUENCE [LARGE SCALE GENOMIC DNA]</scope>
    <source>
        <strain evidence="3">ATCC 700103</strain>
    </source>
</reference>
<dbReference type="EMBL" id="FTNC01000015">
    <property type="protein sequence ID" value="SIR17530.1"/>
    <property type="molecule type" value="Genomic_DNA"/>
</dbReference>
<keyword evidence="1" id="KW-0812">Transmembrane</keyword>
<dbReference type="RefSeq" id="WP_159437159.1">
    <property type="nucleotide sequence ID" value="NZ_FTNC01000015.1"/>
</dbReference>
<keyword evidence="1" id="KW-1133">Transmembrane helix</keyword>
<evidence type="ECO:0000313" key="3">
    <source>
        <dbReference type="Proteomes" id="UP000185669"/>
    </source>
</evidence>
<keyword evidence="3" id="KW-1185">Reference proteome</keyword>
<gene>
    <name evidence="2" type="ORF">SAMN05421834_11540</name>
</gene>
<dbReference type="Proteomes" id="UP000185669">
    <property type="component" value="Unassembled WGS sequence"/>
</dbReference>
<keyword evidence="1" id="KW-0472">Membrane</keyword>
<protein>
    <submittedName>
        <fullName evidence="2">Uncharacterized protein</fullName>
    </submittedName>
</protein>
<dbReference type="AlphaFoldDB" id="A0A1N6YSF3"/>
<proteinExistence type="predicted"/>
<dbReference type="STRING" id="56779.SAMN05421834_11540"/>
<evidence type="ECO:0000256" key="1">
    <source>
        <dbReference type="SAM" id="Phobius"/>
    </source>
</evidence>
<organism evidence="2 3">
    <name type="scientific">Halanaerobium kushneri</name>
    <dbReference type="NCBI Taxonomy" id="56779"/>
    <lineage>
        <taxon>Bacteria</taxon>
        <taxon>Bacillati</taxon>
        <taxon>Bacillota</taxon>
        <taxon>Clostridia</taxon>
        <taxon>Halanaerobiales</taxon>
        <taxon>Halanaerobiaceae</taxon>
        <taxon>Halanaerobium</taxon>
    </lineage>
</organism>
<evidence type="ECO:0000313" key="2">
    <source>
        <dbReference type="EMBL" id="SIR17530.1"/>
    </source>
</evidence>
<feature type="transmembrane region" description="Helical" evidence="1">
    <location>
        <begin position="20"/>
        <end position="43"/>
    </location>
</feature>
<accession>A0A1N6YSF3</accession>